<sequence length="339" mass="36985">MISLNKGEKRFFWIAGLLLVLIVLVFIISLNLGSFAMEPIDVIKTLFGQGTRKQEIVLFKMRLPRIIIAILVATALAVSGTVLQGITKNDLADPGILGISSGAALAVVMYIYLMNGNVYDGVNNMTIFTMPIVAFTGAAFGAFLIYVLAWKKGINANRLILIGIGINAAFNALLIVFQLKFTTQEFNRVMVWTLGSLWGTDWKYVITIFPWITILAITTFYKSRYLDVLNLGDELAIGLGVQVEKERRTMLILTVALAGIATAVSGTISFLGLVSPHIARNLVGAKHKLLIPTSALVGTLLLLIADTIARNLLIPGEMPVGIIISVIGVPYFIYLMMKH</sequence>
<dbReference type="CDD" id="cd06550">
    <property type="entry name" value="TM_ABC_iron-siderophores_like"/>
    <property type="match status" value="1"/>
</dbReference>
<evidence type="ECO:0000256" key="3">
    <source>
        <dbReference type="ARBA" id="ARBA00022448"/>
    </source>
</evidence>
<feature type="transmembrane region" description="Helical" evidence="8">
    <location>
        <begin position="12"/>
        <end position="32"/>
    </location>
</feature>
<keyword evidence="7 8" id="KW-0472">Membrane</keyword>
<dbReference type="FunFam" id="1.10.3470.10:FF:000001">
    <property type="entry name" value="Vitamin B12 ABC transporter permease BtuC"/>
    <property type="match status" value="1"/>
</dbReference>
<feature type="transmembrane region" description="Helical" evidence="8">
    <location>
        <begin position="95"/>
        <end position="113"/>
    </location>
</feature>
<reference evidence="9 10" key="1">
    <citation type="submission" date="2019-03" db="EMBL/GenBank/DDBJ databases">
        <title>Genomic Encyclopedia of Type Strains, Phase IV (KMG-IV): sequencing the most valuable type-strain genomes for metagenomic binning, comparative biology and taxonomic classification.</title>
        <authorList>
            <person name="Goeker M."/>
        </authorList>
    </citation>
    <scope>NUCLEOTIDE SEQUENCE [LARGE SCALE GENOMIC DNA]</scope>
    <source>
        <strain evidence="9 10">DSM 24455</strain>
    </source>
</reference>
<comment type="subcellular location">
    <subcellularLocation>
        <location evidence="1">Cell membrane</location>
        <topology evidence="1">Multi-pass membrane protein</topology>
    </subcellularLocation>
</comment>
<evidence type="ECO:0000256" key="6">
    <source>
        <dbReference type="ARBA" id="ARBA00022989"/>
    </source>
</evidence>
<evidence type="ECO:0000256" key="4">
    <source>
        <dbReference type="ARBA" id="ARBA00022475"/>
    </source>
</evidence>
<evidence type="ECO:0000256" key="2">
    <source>
        <dbReference type="ARBA" id="ARBA00007935"/>
    </source>
</evidence>
<dbReference type="GO" id="GO:0005886">
    <property type="term" value="C:plasma membrane"/>
    <property type="evidence" value="ECO:0007669"/>
    <property type="project" value="UniProtKB-SubCell"/>
</dbReference>
<dbReference type="Pfam" id="PF01032">
    <property type="entry name" value="FecCD"/>
    <property type="match status" value="1"/>
</dbReference>
<dbReference type="InterPro" id="IPR037294">
    <property type="entry name" value="ABC_BtuC-like"/>
</dbReference>
<dbReference type="AlphaFoldDB" id="A0A4R7KTZ9"/>
<dbReference type="PANTHER" id="PTHR30472">
    <property type="entry name" value="FERRIC ENTEROBACTIN TRANSPORT SYSTEM PERMEASE PROTEIN"/>
    <property type="match status" value="1"/>
</dbReference>
<keyword evidence="10" id="KW-1185">Reference proteome</keyword>
<feature type="transmembrane region" description="Helical" evidence="8">
    <location>
        <begin position="289"/>
        <end position="308"/>
    </location>
</feature>
<dbReference type="InterPro" id="IPR000522">
    <property type="entry name" value="ABC_transptr_permease_BtuC"/>
</dbReference>
<dbReference type="Gene3D" id="1.10.3470.10">
    <property type="entry name" value="ABC transporter involved in vitamin B12 uptake, BtuC"/>
    <property type="match status" value="1"/>
</dbReference>
<evidence type="ECO:0000256" key="7">
    <source>
        <dbReference type="ARBA" id="ARBA00023136"/>
    </source>
</evidence>
<feature type="transmembrane region" description="Helical" evidence="8">
    <location>
        <begin position="202"/>
        <end position="221"/>
    </location>
</feature>
<feature type="transmembrane region" description="Helical" evidence="8">
    <location>
        <begin position="251"/>
        <end position="274"/>
    </location>
</feature>
<comment type="similarity">
    <text evidence="2">Belongs to the binding-protein-dependent transport system permease family. FecCD subfamily.</text>
</comment>
<organism evidence="9 10">
    <name type="scientific">Fonticella tunisiensis</name>
    <dbReference type="NCBI Taxonomy" id="1096341"/>
    <lineage>
        <taxon>Bacteria</taxon>
        <taxon>Bacillati</taxon>
        <taxon>Bacillota</taxon>
        <taxon>Clostridia</taxon>
        <taxon>Eubacteriales</taxon>
        <taxon>Clostridiaceae</taxon>
        <taxon>Fonticella</taxon>
    </lineage>
</organism>
<feature type="transmembrane region" description="Helical" evidence="8">
    <location>
        <begin position="159"/>
        <end position="182"/>
    </location>
</feature>
<dbReference type="PANTHER" id="PTHR30472:SF64">
    <property type="entry name" value="IRON(3+)-HYDROXAMATE IMPORT SYSTEM PERMEASE PROTEIN FHUG"/>
    <property type="match status" value="1"/>
</dbReference>
<dbReference type="GO" id="GO:0033214">
    <property type="term" value="P:siderophore-iron import into cell"/>
    <property type="evidence" value="ECO:0007669"/>
    <property type="project" value="TreeGrafter"/>
</dbReference>
<dbReference type="EMBL" id="SOAZ01000001">
    <property type="protein sequence ID" value="TDT63618.1"/>
    <property type="molecule type" value="Genomic_DNA"/>
</dbReference>
<evidence type="ECO:0000256" key="1">
    <source>
        <dbReference type="ARBA" id="ARBA00004651"/>
    </source>
</evidence>
<dbReference type="OrthoDB" id="9792889at2"/>
<evidence type="ECO:0000256" key="8">
    <source>
        <dbReference type="SAM" id="Phobius"/>
    </source>
</evidence>
<evidence type="ECO:0000313" key="9">
    <source>
        <dbReference type="EMBL" id="TDT63618.1"/>
    </source>
</evidence>
<accession>A0A4R7KTZ9</accession>
<feature type="transmembrane region" description="Helical" evidence="8">
    <location>
        <begin position="125"/>
        <end position="147"/>
    </location>
</feature>
<proteinExistence type="inferred from homology"/>
<keyword evidence="5 8" id="KW-0812">Transmembrane</keyword>
<evidence type="ECO:0000256" key="5">
    <source>
        <dbReference type="ARBA" id="ARBA00022692"/>
    </source>
</evidence>
<keyword evidence="4" id="KW-1003">Cell membrane</keyword>
<keyword evidence="6 8" id="KW-1133">Transmembrane helix</keyword>
<comment type="caution">
    <text evidence="9">The sequence shown here is derived from an EMBL/GenBank/DDBJ whole genome shotgun (WGS) entry which is preliminary data.</text>
</comment>
<feature type="transmembrane region" description="Helical" evidence="8">
    <location>
        <begin position="63"/>
        <end position="83"/>
    </location>
</feature>
<evidence type="ECO:0000313" key="10">
    <source>
        <dbReference type="Proteomes" id="UP000295325"/>
    </source>
</evidence>
<feature type="transmembrane region" description="Helical" evidence="8">
    <location>
        <begin position="320"/>
        <end position="337"/>
    </location>
</feature>
<name>A0A4R7KTZ9_9CLOT</name>
<keyword evidence="3" id="KW-0813">Transport</keyword>
<protein>
    <submittedName>
        <fullName evidence="9">Iron complex transport system permease protein</fullName>
    </submittedName>
</protein>
<dbReference type="GO" id="GO:0022857">
    <property type="term" value="F:transmembrane transporter activity"/>
    <property type="evidence" value="ECO:0007669"/>
    <property type="project" value="InterPro"/>
</dbReference>
<dbReference type="Proteomes" id="UP000295325">
    <property type="component" value="Unassembled WGS sequence"/>
</dbReference>
<gene>
    <name evidence="9" type="ORF">EDD71_10143</name>
</gene>
<dbReference type="SUPFAM" id="SSF81345">
    <property type="entry name" value="ABC transporter involved in vitamin B12 uptake, BtuC"/>
    <property type="match status" value="1"/>
</dbReference>